<dbReference type="GO" id="GO:0008236">
    <property type="term" value="F:serine-type peptidase activity"/>
    <property type="evidence" value="ECO:0007669"/>
    <property type="project" value="InterPro"/>
</dbReference>
<dbReference type="PANTHER" id="PTHR11731">
    <property type="entry name" value="PROTEASE FAMILY S9B,C DIPEPTIDYL-PEPTIDASE IV-RELATED"/>
    <property type="match status" value="1"/>
</dbReference>
<evidence type="ECO:0000313" key="3">
    <source>
        <dbReference type="EMBL" id="POY37916.1"/>
    </source>
</evidence>
<dbReference type="Proteomes" id="UP000236893">
    <property type="component" value="Unassembled WGS sequence"/>
</dbReference>
<evidence type="ECO:0000256" key="1">
    <source>
        <dbReference type="SAM" id="SignalP"/>
    </source>
</evidence>
<dbReference type="GO" id="GO:0008239">
    <property type="term" value="F:dipeptidyl-peptidase activity"/>
    <property type="evidence" value="ECO:0007669"/>
    <property type="project" value="TreeGrafter"/>
</dbReference>
<evidence type="ECO:0000313" key="4">
    <source>
        <dbReference type="Proteomes" id="UP000236893"/>
    </source>
</evidence>
<sequence>MKRLYFTALLGLLGLPCFAQKPVLDKSTFKNWTMTRSGAISNNGRYVKYVLSSSIYGAPTDKTIIQQVNGSWKSEIPSIQVTLTADSRLAISQVRDSLWLVQLGGSSIAYIPKVITYKLFSSGKQEYLMARKAADNEMLLRNLATGKQQSFTGVVDIVVSPNSTKLVVRFAGTKENGGLEQLVLLDPKTGKKTEVFKGIGLSNIVFDKIENKMAFSGMEKVGNGLERGFYCYTSGIGTVKVADSHSPGVEAGMNLERITFFNKGGNKLFIKLKPTPAPAAAATGVKVDVWSYLDAKVQSMQLEESTPDPFMLAMGAGSKELTAVLNLNTKRVLRLENEDDQTMFMPEGLEDEYVFPYTRSGYFDEAYWNKTSVPVQYAVSTTTGERKQIDFSIYIFSGISAGGKYTIGTDGKSPDIFSINPATGKGTNLTASLPVPKLNEEDDCAGPKPSAISIVGWTENDEALIISDGYDFWKIDPQAKKTPVSLTNGYGRRNRIQLGLTQRVTGPFKNNEAILLSGYNKLTHDNGFYNLHLDKPGEPELLTMGPYMYYMPYINPNDPPVKAKDANVWLLRRESTTESMNFFTTTDFKTFTPVTEVHPEKNYNWLTSELKSWKDVDGTNMPGVLYKPENFDPAKKYPVIIQYYQILTDHLHKFYLPEASTDNINIPWYVSQGYLVYTPDIRYPIPGRSGESALKSITGARELLSKQPYVDTTKIGIQGHSWGSMQTNYVITHTNMFAAAVSACGIADMISGYSYVHGKGSGANNQAFAERGQERMGATLWEHPERYIESSAVLRADKITTPLLMMNNRNDQVIPLSNGLELFLSMRRLGKPCWLLQYDDQAHSLYGEAVSMDYTTRMNQFFDHYLKGAPAPKWMVEGIPAAKKGIDSGFELSTEKDANGKPITPGVGLLRPESL</sequence>
<keyword evidence="4" id="KW-1185">Reference proteome</keyword>
<dbReference type="Gene3D" id="3.40.50.1820">
    <property type="entry name" value="alpha/beta hydrolase"/>
    <property type="match status" value="1"/>
</dbReference>
<dbReference type="SUPFAM" id="SSF82171">
    <property type="entry name" value="DPP6 N-terminal domain-like"/>
    <property type="match status" value="1"/>
</dbReference>
<dbReference type="InterPro" id="IPR029058">
    <property type="entry name" value="AB_hydrolase_fold"/>
</dbReference>
<proteinExistence type="predicted"/>
<comment type="caution">
    <text evidence="3">The sequence shown here is derived from an EMBL/GenBank/DDBJ whole genome shotgun (WGS) entry which is preliminary data.</text>
</comment>
<dbReference type="GO" id="GO:0006508">
    <property type="term" value="P:proteolysis"/>
    <property type="evidence" value="ECO:0007669"/>
    <property type="project" value="InterPro"/>
</dbReference>
<dbReference type="PANTHER" id="PTHR11731:SF193">
    <property type="entry name" value="DIPEPTIDYL PEPTIDASE 9"/>
    <property type="match status" value="1"/>
</dbReference>
<protein>
    <recommendedName>
        <fullName evidence="2">Peptidase S9 prolyl oligopeptidase catalytic domain-containing protein</fullName>
    </recommendedName>
</protein>
<dbReference type="InterPro" id="IPR001375">
    <property type="entry name" value="Peptidase_S9_cat"/>
</dbReference>
<dbReference type="SUPFAM" id="SSF53474">
    <property type="entry name" value="alpha/beta-Hydrolases"/>
    <property type="match status" value="1"/>
</dbReference>
<dbReference type="EMBL" id="PQVF01000003">
    <property type="protein sequence ID" value="POY37916.1"/>
    <property type="molecule type" value="Genomic_DNA"/>
</dbReference>
<feature type="signal peptide" evidence="1">
    <location>
        <begin position="1"/>
        <end position="19"/>
    </location>
</feature>
<organism evidence="3 4">
    <name type="scientific">Solitalea longa</name>
    <dbReference type="NCBI Taxonomy" id="2079460"/>
    <lineage>
        <taxon>Bacteria</taxon>
        <taxon>Pseudomonadati</taxon>
        <taxon>Bacteroidota</taxon>
        <taxon>Sphingobacteriia</taxon>
        <taxon>Sphingobacteriales</taxon>
        <taxon>Sphingobacteriaceae</taxon>
        <taxon>Solitalea</taxon>
    </lineage>
</organism>
<dbReference type="RefSeq" id="WP_103788047.1">
    <property type="nucleotide sequence ID" value="NZ_PQVF01000003.1"/>
</dbReference>
<gene>
    <name evidence="3" type="ORF">C3K47_05155</name>
</gene>
<keyword evidence="1" id="KW-0732">Signal</keyword>
<dbReference type="AlphaFoldDB" id="A0A2S5A5W8"/>
<name>A0A2S5A5W8_9SPHI</name>
<dbReference type="InterPro" id="IPR050278">
    <property type="entry name" value="Serine_Prot_S9B/DPPIV"/>
</dbReference>
<accession>A0A2S5A5W8</accession>
<reference evidence="3 4" key="1">
    <citation type="submission" date="2018-01" db="EMBL/GenBank/DDBJ databases">
        <authorList>
            <person name="Gaut B.S."/>
            <person name="Morton B.R."/>
            <person name="Clegg M.T."/>
            <person name="Duvall M.R."/>
        </authorList>
    </citation>
    <scope>NUCLEOTIDE SEQUENCE [LARGE SCALE GENOMIC DNA]</scope>
    <source>
        <strain evidence="3 4">HR-AV</strain>
    </source>
</reference>
<dbReference type="Pfam" id="PF00326">
    <property type="entry name" value="Peptidase_S9"/>
    <property type="match status" value="1"/>
</dbReference>
<evidence type="ECO:0000259" key="2">
    <source>
        <dbReference type="Pfam" id="PF00326"/>
    </source>
</evidence>
<dbReference type="OrthoDB" id="9812921at2"/>
<feature type="chain" id="PRO_5015664825" description="Peptidase S9 prolyl oligopeptidase catalytic domain-containing protein" evidence="1">
    <location>
        <begin position="20"/>
        <end position="915"/>
    </location>
</feature>
<feature type="domain" description="Peptidase S9 prolyl oligopeptidase catalytic" evidence="2">
    <location>
        <begin position="697"/>
        <end position="868"/>
    </location>
</feature>